<accession>A0A1V9YJH1</accession>
<dbReference type="PROSITE" id="PS50089">
    <property type="entry name" value="ZF_RING_2"/>
    <property type="match status" value="1"/>
</dbReference>
<keyword evidence="1" id="KW-0862">Zinc</keyword>
<dbReference type="PROSITE" id="PS00028">
    <property type="entry name" value="ZINC_FINGER_C2H2_1"/>
    <property type="match status" value="1"/>
</dbReference>
<feature type="domain" description="RING-type" evidence="2">
    <location>
        <begin position="670"/>
        <end position="722"/>
    </location>
</feature>
<dbReference type="InterPro" id="IPR001841">
    <property type="entry name" value="Znf_RING"/>
</dbReference>
<dbReference type="Gene3D" id="1.20.120.1750">
    <property type="match status" value="1"/>
</dbReference>
<evidence type="ECO:0000313" key="4">
    <source>
        <dbReference type="Proteomes" id="UP000243579"/>
    </source>
</evidence>
<protein>
    <submittedName>
        <fullName evidence="3">Ariadne-like ring finger protein</fullName>
    </submittedName>
</protein>
<gene>
    <name evidence="3" type="ORF">ACHHYP_11273</name>
</gene>
<evidence type="ECO:0000256" key="1">
    <source>
        <dbReference type="PROSITE-ProRule" id="PRU00175"/>
    </source>
</evidence>
<evidence type="ECO:0000313" key="3">
    <source>
        <dbReference type="EMBL" id="OQR85855.1"/>
    </source>
</evidence>
<keyword evidence="1" id="KW-0863">Zinc-finger</keyword>
<dbReference type="STRING" id="1202772.A0A1V9YJH1"/>
<keyword evidence="4" id="KW-1185">Reference proteome</keyword>
<organism evidence="3 4">
    <name type="scientific">Achlya hypogyna</name>
    <name type="common">Oomycete</name>
    <name type="synonym">Protoachlya hypogyna</name>
    <dbReference type="NCBI Taxonomy" id="1202772"/>
    <lineage>
        <taxon>Eukaryota</taxon>
        <taxon>Sar</taxon>
        <taxon>Stramenopiles</taxon>
        <taxon>Oomycota</taxon>
        <taxon>Saprolegniomycetes</taxon>
        <taxon>Saprolegniales</taxon>
        <taxon>Achlyaceae</taxon>
        <taxon>Achlya</taxon>
    </lineage>
</organism>
<proteinExistence type="predicted"/>
<dbReference type="EMBL" id="JNBR01001574">
    <property type="protein sequence ID" value="OQR85855.1"/>
    <property type="molecule type" value="Genomic_DNA"/>
</dbReference>
<name>A0A1V9YJH1_ACHHY</name>
<feature type="non-terminal residue" evidence="3">
    <location>
        <position position="1"/>
    </location>
</feature>
<dbReference type="Pfam" id="PF26200">
    <property type="entry name" value="Rcat_RNF216"/>
    <property type="match status" value="1"/>
</dbReference>
<dbReference type="Proteomes" id="UP000243579">
    <property type="component" value="Unassembled WGS sequence"/>
</dbReference>
<comment type="caution">
    <text evidence="3">The sequence shown here is derived from an EMBL/GenBank/DDBJ whole genome shotgun (WGS) entry which is preliminary data.</text>
</comment>
<keyword evidence="1" id="KW-0479">Metal-binding</keyword>
<dbReference type="GO" id="GO:0008270">
    <property type="term" value="F:zinc ion binding"/>
    <property type="evidence" value="ECO:0007669"/>
    <property type="project" value="UniProtKB-KW"/>
</dbReference>
<evidence type="ECO:0000259" key="2">
    <source>
        <dbReference type="PROSITE" id="PS50089"/>
    </source>
</evidence>
<sequence length="863" mass="94578">ALVFIYADAPPHHKTTSTRYHNNEVSAIAANPAYRAGDDWFQIQKVLREEKIPVFTLHTGHSTSMVTLASIAFYALLGPVILPPSLAPTTITKATMGLLLQLMDQPFDFADQFALTNVLVQTTGVRLDTSYVLESEASFSSKDPFRSELVPFAVAPFDTMREPLDQLPVLFKADPAFQDLVYATFAEVFTPENVLAVTYNPVLAKLWRLVCGRRLDDRLAALSTKLSTCIPALSGDDQKQLKEWLEASHDNSSFIQETVTALAPGPAFVLAVATAGIDKNDLRSLARAPSPGVLAGVQSLLTHLQLHQSTDLRNDDGVPMFLPATLTDAQLFSFLPHLLYPGTTFSLKGAAVMALLCCLSGHALLKPRAEAYLAAIAGSWLPLDKVVEFPEIVSLEFIKLMYRGRAYLTPNEAAVYTQLYRVHRIRLAATLSVDVDLGYIPEKSQVWPDVKALCTSCGHATSLSLMATPDTCTLCVAMGAEIAMAYKAAVEVSDGFSSHMVECRECHGLYAVIRTDLLNVAPKCYYCRTRSEARPPLFECNGCLNASRGTLPQARQVCRVRHDTGESANDRIVATGETCGKQPDARGGFGWTSDADAKAFVAMAFNRQLNYFKMFTQQHDLLFSAAPGAAGAESSVATTIVVQGKRVHDAAGVRDALQQTILSGSLQDVCYLCFDEFSLPALESACGRCTTKTCAPCLSRWYGDVQPGKLVVATNLACPFCRREPKAGVLRKFNRAACGVVCKCTEWRLDMYYGWCLGCYEVKEMAERACAREPPRDVTDFNCAECRETREARARVEGDNAPQTAVGRTQECPGCHVMTEKVSGCNHITCTCGQHWCYVCAEGFETADDVYDHLYEVHRGVYD</sequence>
<dbReference type="InterPro" id="IPR013087">
    <property type="entry name" value="Znf_C2H2_type"/>
</dbReference>
<dbReference type="AlphaFoldDB" id="A0A1V9YJH1"/>
<dbReference type="SUPFAM" id="SSF57850">
    <property type="entry name" value="RING/U-box"/>
    <property type="match status" value="1"/>
</dbReference>
<reference evidence="3 4" key="1">
    <citation type="journal article" date="2014" name="Genome Biol. Evol.">
        <title>The secreted proteins of Achlya hypogyna and Thraustotheca clavata identify the ancestral oomycete secretome and reveal gene acquisitions by horizontal gene transfer.</title>
        <authorList>
            <person name="Misner I."/>
            <person name="Blouin N."/>
            <person name="Leonard G."/>
            <person name="Richards T.A."/>
            <person name="Lane C.E."/>
        </authorList>
    </citation>
    <scope>NUCLEOTIDE SEQUENCE [LARGE SCALE GENOMIC DNA]</scope>
    <source>
        <strain evidence="3 4">ATCC 48635</strain>
    </source>
</reference>
<dbReference type="OrthoDB" id="70709at2759"/>